<dbReference type="EMBL" id="VSRR010000710">
    <property type="protein sequence ID" value="MPC18781.1"/>
    <property type="molecule type" value="Genomic_DNA"/>
</dbReference>
<organism evidence="1 2">
    <name type="scientific">Portunus trituberculatus</name>
    <name type="common">Swimming crab</name>
    <name type="synonym">Neptunus trituberculatus</name>
    <dbReference type="NCBI Taxonomy" id="210409"/>
    <lineage>
        <taxon>Eukaryota</taxon>
        <taxon>Metazoa</taxon>
        <taxon>Ecdysozoa</taxon>
        <taxon>Arthropoda</taxon>
        <taxon>Crustacea</taxon>
        <taxon>Multicrustacea</taxon>
        <taxon>Malacostraca</taxon>
        <taxon>Eumalacostraca</taxon>
        <taxon>Eucarida</taxon>
        <taxon>Decapoda</taxon>
        <taxon>Pleocyemata</taxon>
        <taxon>Brachyura</taxon>
        <taxon>Eubrachyura</taxon>
        <taxon>Portunoidea</taxon>
        <taxon>Portunidae</taxon>
        <taxon>Portuninae</taxon>
        <taxon>Portunus</taxon>
    </lineage>
</organism>
<evidence type="ECO:0000313" key="2">
    <source>
        <dbReference type="Proteomes" id="UP000324222"/>
    </source>
</evidence>
<protein>
    <submittedName>
        <fullName evidence="1">Uncharacterized protein</fullName>
    </submittedName>
</protein>
<name>A0A5B7DBQ5_PORTR</name>
<reference evidence="1 2" key="1">
    <citation type="submission" date="2019-05" db="EMBL/GenBank/DDBJ databases">
        <title>Another draft genome of Portunus trituberculatus and its Hox gene families provides insights of decapod evolution.</title>
        <authorList>
            <person name="Jeong J.-H."/>
            <person name="Song I."/>
            <person name="Kim S."/>
            <person name="Choi T."/>
            <person name="Kim D."/>
            <person name="Ryu S."/>
            <person name="Kim W."/>
        </authorList>
    </citation>
    <scope>NUCLEOTIDE SEQUENCE [LARGE SCALE GENOMIC DNA]</scope>
    <source>
        <tissue evidence="1">Muscle</tissue>
    </source>
</reference>
<keyword evidence="2" id="KW-1185">Reference proteome</keyword>
<sequence>MTAAARVTTCRVGRGTPGSLCLKPCIFFSIISNFCVQVLKSLSIQTFKC</sequence>
<evidence type="ECO:0000313" key="1">
    <source>
        <dbReference type="EMBL" id="MPC18781.1"/>
    </source>
</evidence>
<gene>
    <name evidence="1" type="ORF">E2C01_011675</name>
</gene>
<comment type="caution">
    <text evidence="1">The sequence shown here is derived from an EMBL/GenBank/DDBJ whole genome shotgun (WGS) entry which is preliminary data.</text>
</comment>
<proteinExistence type="predicted"/>
<dbReference type="AlphaFoldDB" id="A0A5B7DBQ5"/>
<accession>A0A5B7DBQ5</accession>
<dbReference type="Proteomes" id="UP000324222">
    <property type="component" value="Unassembled WGS sequence"/>
</dbReference>